<dbReference type="InterPro" id="IPR051058">
    <property type="entry name" value="GDSL_Est/Lipase"/>
</dbReference>
<accession>A0A7J7NGU5</accession>
<dbReference type="AlphaFoldDB" id="A0A7J7NGU5"/>
<protein>
    <submittedName>
        <fullName evidence="3">Uncharacterized protein</fullName>
    </submittedName>
</protein>
<dbReference type="InterPro" id="IPR002110">
    <property type="entry name" value="Ankyrin_rpt"/>
</dbReference>
<keyword evidence="1" id="KW-0378">Hydrolase</keyword>
<dbReference type="PROSITE" id="PS50297">
    <property type="entry name" value="ANK_REP_REGION"/>
    <property type="match status" value="1"/>
</dbReference>
<dbReference type="OrthoDB" id="1600564at2759"/>
<dbReference type="InterPro" id="IPR036770">
    <property type="entry name" value="Ankyrin_rpt-contain_sf"/>
</dbReference>
<comment type="caution">
    <text evidence="3">The sequence shown here is derived from an EMBL/GenBank/DDBJ whole genome shotgun (WGS) entry which is preliminary data.</text>
</comment>
<gene>
    <name evidence="3" type="ORF">GIB67_034957</name>
</gene>
<evidence type="ECO:0000313" key="3">
    <source>
        <dbReference type="EMBL" id="KAF6166406.1"/>
    </source>
</evidence>
<evidence type="ECO:0000256" key="1">
    <source>
        <dbReference type="ARBA" id="ARBA00022801"/>
    </source>
</evidence>
<dbReference type="PANTHER" id="PTHR45648:SF13">
    <property type="entry name" value="OS02G0290900 PROTEIN"/>
    <property type="match status" value="1"/>
</dbReference>
<dbReference type="Pfam" id="PF00023">
    <property type="entry name" value="Ank"/>
    <property type="match status" value="1"/>
</dbReference>
<reference evidence="3 4" key="1">
    <citation type="journal article" date="2020" name="IScience">
        <title>Genome Sequencing of the Endangered Kingdonia uniflora (Circaeasteraceae, Ranunculales) Reveals Potential Mechanisms of Evolutionary Specialization.</title>
        <authorList>
            <person name="Sun Y."/>
            <person name="Deng T."/>
            <person name="Zhang A."/>
            <person name="Moore M.J."/>
            <person name="Landis J.B."/>
            <person name="Lin N."/>
            <person name="Zhang H."/>
            <person name="Zhang X."/>
            <person name="Huang J."/>
            <person name="Zhang X."/>
            <person name="Sun H."/>
            <person name="Wang H."/>
        </authorList>
    </citation>
    <scope>NUCLEOTIDE SEQUENCE [LARGE SCALE GENOMIC DNA]</scope>
    <source>
        <strain evidence="3">TB1705</strain>
        <tissue evidence="3">Leaf</tissue>
    </source>
</reference>
<dbReference type="SMART" id="SM00248">
    <property type="entry name" value="ANK"/>
    <property type="match status" value="1"/>
</dbReference>
<name>A0A7J7NGU5_9MAGN</name>
<dbReference type="EMBL" id="JACGCM010000792">
    <property type="protein sequence ID" value="KAF6166406.1"/>
    <property type="molecule type" value="Genomic_DNA"/>
</dbReference>
<dbReference type="Gene3D" id="1.25.40.20">
    <property type="entry name" value="Ankyrin repeat-containing domain"/>
    <property type="match status" value="1"/>
</dbReference>
<dbReference type="GO" id="GO:0016787">
    <property type="term" value="F:hydrolase activity"/>
    <property type="evidence" value="ECO:0007669"/>
    <property type="project" value="UniProtKB-KW"/>
</dbReference>
<keyword evidence="2" id="KW-0040">ANK repeat</keyword>
<evidence type="ECO:0000313" key="4">
    <source>
        <dbReference type="Proteomes" id="UP000541444"/>
    </source>
</evidence>
<dbReference type="PANTHER" id="PTHR45648">
    <property type="entry name" value="GDSL LIPASE/ACYLHYDROLASE FAMILY PROTEIN (AFU_ORTHOLOGUE AFUA_4G14700)"/>
    <property type="match status" value="1"/>
</dbReference>
<dbReference type="Proteomes" id="UP000541444">
    <property type="component" value="Unassembled WGS sequence"/>
</dbReference>
<feature type="repeat" description="ANK" evidence="2">
    <location>
        <begin position="133"/>
        <end position="165"/>
    </location>
</feature>
<organism evidence="3 4">
    <name type="scientific">Kingdonia uniflora</name>
    <dbReference type="NCBI Taxonomy" id="39325"/>
    <lineage>
        <taxon>Eukaryota</taxon>
        <taxon>Viridiplantae</taxon>
        <taxon>Streptophyta</taxon>
        <taxon>Embryophyta</taxon>
        <taxon>Tracheophyta</taxon>
        <taxon>Spermatophyta</taxon>
        <taxon>Magnoliopsida</taxon>
        <taxon>Ranunculales</taxon>
        <taxon>Circaeasteraceae</taxon>
        <taxon>Kingdonia</taxon>
    </lineage>
</organism>
<keyword evidence="4" id="KW-1185">Reference proteome</keyword>
<evidence type="ECO:0000256" key="2">
    <source>
        <dbReference type="PROSITE-ProRule" id="PRU00023"/>
    </source>
</evidence>
<sequence length="249" mass="28825">MHQKHWVKAPVQVAEHKLLNLKLNNRCKLSYLGYVLQHSVIIVEVGNLALFSNICDLCILKSKEKGPRNSFWVHNDIRLSRRWPPMNTLQVGLLMCFNGTLNEGRRRFGFSCIIQTAVRRSDFTLDMARKDSERRAPLHWAVDRDHFDMVDLLLRKDADVNAKNLYNANVRKVIVMELAPIGCTPHYLWHLAVPEQEWVVCQRDKRHQLRHEIHGFGVTTDACCGFGPYKGWVMCISQELACRNASNHL</sequence>
<proteinExistence type="predicted"/>
<dbReference type="PROSITE" id="PS50088">
    <property type="entry name" value="ANK_REPEAT"/>
    <property type="match status" value="1"/>
</dbReference>
<dbReference type="SUPFAM" id="SSF48403">
    <property type="entry name" value="Ankyrin repeat"/>
    <property type="match status" value="1"/>
</dbReference>